<dbReference type="EMBL" id="RWIS01000015">
    <property type="protein sequence ID" value="RSK24714.1"/>
    <property type="molecule type" value="Genomic_DNA"/>
</dbReference>
<proteinExistence type="predicted"/>
<dbReference type="AlphaFoldDB" id="A0A428IZD0"/>
<organism evidence="1 2">
    <name type="scientific">Hymenobacter metallilatus</name>
    <dbReference type="NCBI Taxonomy" id="2493666"/>
    <lineage>
        <taxon>Bacteria</taxon>
        <taxon>Pseudomonadati</taxon>
        <taxon>Bacteroidota</taxon>
        <taxon>Cytophagia</taxon>
        <taxon>Cytophagales</taxon>
        <taxon>Hymenobacteraceae</taxon>
        <taxon>Hymenobacter</taxon>
    </lineage>
</organism>
<accession>A0A428IZD0</accession>
<evidence type="ECO:0000313" key="1">
    <source>
        <dbReference type="EMBL" id="RSK24714.1"/>
    </source>
</evidence>
<name>A0A428IZD0_9BACT</name>
<sequence length="126" mass="13659">MGLLSSGGWQKSGVYHLSADAVPADLFFYQGPGSDTLYVGSVAAQDTAVQLRLPLVLRKNLLGHYVCPKCHKSDKTVTIVNSEAPLVRRTITGTDTTYSSIIGRKLYEGCISGGARAHCQRDNIRF</sequence>
<gene>
    <name evidence="1" type="ORF">EI290_18835</name>
</gene>
<keyword evidence="2" id="KW-1185">Reference proteome</keyword>
<dbReference type="OrthoDB" id="1373641at2"/>
<dbReference type="RefSeq" id="WP_125433220.1">
    <property type="nucleotide sequence ID" value="NZ_RWIS01000015.1"/>
</dbReference>
<comment type="caution">
    <text evidence="1">The sequence shown here is derived from an EMBL/GenBank/DDBJ whole genome shotgun (WGS) entry which is preliminary data.</text>
</comment>
<protein>
    <submittedName>
        <fullName evidence="1">Uncharacterized protein</fullName>
    </submittedName>
</protein>
<dbReference type="Proteomes" id="UP000280066">
    <property type="component" value="Unassembled WGS sequence"/>
</dbReference>
<evidence type="ECO:0000313" key="2">
    <source>
        <dbReference type="Proteomes" id="UP000280066"/>
    </source>
</evidence>
<reference evidence="1 2" key="1">
    <citation type="submission" date="2018-12" db="EMBL/GenBank/DDBJ databases">
        <authorList>
            <person name="Feng G."/>
            <person name="Zhu H."/>
        </authorList>
    </citation>
    <scope>NUCLEOTIDE SEQUENCE [LARGE SCALE GENOMIC DNA]</scope>
    <source>
        <strain evidence="1 2">9PBR-2</strain>
    </source>
</reference>